<comment type="caution">
    <text evidence="2">The sequence shown here is derived from an EMBL/GenBank/DDBJ whole genome shotgun (WGS) entry which is preliminary data.</text>
</comment>
<keyword evidence="3" id="KW-1185">Reference proteome</keyword>
<proteinExistence type="predicted"/>
<dbReference type="GO" id="GO:0006508">
    <property type="term" value="P:proteolysis"/>
    <property type="evidence" value="ECO:0007669"/>
    <property type="project" value="UniProtKB-KW"/>
</dbReference>
<dbReference type="STRING" id="36849.OXPF_37540"/>
<dbReference type="Proteomes" id="UP000050326">
    <property type="component" value="Unassembled WGS sequence"/>
</dbReference>
<keyword evidence="2" id="KW-0378">Hydrolase</keyword>
<reference evidence="2 3" key="1">
    <citation type="submission" date="2015-09" db="EMBL/GenBank/DDBJ databases">
        <title>Genome sequence of Oxobacter pfennigii DSM 3222.</title>
        <authorList>
            <person name="Poehlein A."/>
            <person name="Bengelsdorf F.R."/>
            <person name="Schiel-Bengelsdorf B."/>
            <person name="Duerre P."/>
            <person name="Daniel R."/>
        </authorList>
    </citation>
    <scope>NUCLEOTIDE SEQUENCE [LARGE SCALE GENOMIC DNA]</scope>
    <source>
        <strain evidence="2 3">DSM 3222</strain>
    </source>
</reference>
<sequence>MTISERAYLIGTANNRQAIIPCVISSRVVAGKGIPIAAICGATLFLCRHGFLNHVKHTGDSLELFQSQQGYTGQDLYVAAQVVVDKGFITANETAAIEFAYHIFKTLKIDSDKEIEKWFDNFKNGAVRTL</sequence>
<dbReference type="Pfam" id="PF01965">
    <property type="entry name" value="DJ-1_PfpI"/>
    <property type="match status" value="1"/>
</dbReference>
<dbReference type="RefSeq" id="WP_242854456.1">
    <property type="nucleotide sequence ID" value="NZ_LKET01000056.1"/>
</dbReference>
<dbReference type="EMBL" id="LKET01000056">
    <property type="protein sequence ID" value="KPU42700.1"/>
    <property type="molecule type" value="Genomic_DNA"/>
</dbReference>
<dbReference type="GO" id="GO:0016798">
    <property type="term" value="F:hydrolase activity, acting on glycosyl bonds"/>
    <property type="evidence" value="ECO:0007669"/>
    <property type="project" value="UniProtKB-KW"/>
</dbReference>
<dbReference type="InterPro" id="IPR002818">
    <property type="entry name" value="DJ-1/PfpI"/>
</dbReference>
<gene>
    <name evidence="2" type="primary">ydeA_2</name>
    <name evidence="2" type="ORF">OXPF_37540</name>
</gene>
<accession>A0A0P8W4K8</accession>
<protein>
    <submittedName>
        <fullName evidence="2">Putative protease YdeA</fullName>
        <ecNumber evidence="2">3.2.-.-</ecNumber>
    </submittedName>
</protein>
<dbReference type="InterPro" id="IPR029062">
    <property type="entry name" value="Class_I_gatase-like"/>
</dbReference>
<organism evidence="2 3">
    <name type="scientific">Oxobacter pfennigii</name>
    <dbReference type="NCBI Taxonomy" id="36849"/>
    <lineage>
        <taxon>Bacteria</taxon>
        <taxon>Bacillati</taxon>
        <taxon>Bacillota</taxon>
        <taxon>Clostridia</taxon>
        <taxon>Eubacteriales</taxon>
        <taxon>Clostridiaceae</taxon>
        <taxon>Oxobacter</taxon>
    </lineage>
</organism>
<dbReference type="EC" id="3.2.-.-" evidence="2"/>
<dbReference type="GO" id="GO:0008233">
    <property type="term" value="F:peptidase activity"/>
    <property type="evidence" value="ECO:0007669"/>
    <property type="project" value="UniProtKB-KW"/>
</dbReference>
<evidence type="ECO:0000313" key="3">
    <source>
        <dbReference type="Proteomes" id="UP000050326"/>
    </source>
</evidence>
<dbReference type="AlphaFoldDB" id="A0A0P8W4K8"/>
<dbReference type="Gene3D" id="3.40.50.880">
    <property type="match status" value="1"/>
</dbReference>
<evidence type="ECO:0000259" key="1">
    <source>
        <dbReference type="Pfam" id="PF01965"/>
    </source>
</evidence>
<keyword evidence="2" id="KW-0645">Protease</keyword>
<evidence type="ECO:0000313" key="2">
    <source>
        <dbReference type="EMBL" id="KPU42700.1"/>
    </source>
</evidence>
<name>A0A0P8W4K8_9CLOT</name>
<dbReference type="SUPFAM" id="SSF52317">
    <property type="entry name" value="Class I glutamine amidotransferase-like"/>
    <property type="match status" value="1"/>
</dbReference>
<keyword evidence="2" id="KW-0326">Glycosidase</keyword>
<feature type="domain" description="DJ-1/PfpI" evidence="1">
    <location>
        <begin position="30"/>
        <end position="105"/>
    </location>
</feature>
<dbReference type="PATRIC" id="fig|36849.3.peg.3971"/>